<feature type="transmembrane region" description="Helical" evidence="1">
    <location>
        <begin position="20"/>
        <end position="39"/>
    </location>
</feature>
<evidence type="ECO:0000256" key="1">
    <source>
        <dbReference type="SAM" id="Phobius"/>
    </source>
</evidence>
<dbReference type="Proteomes" id="UP000270296">
    <property type="component" value="Unassembled WGS sequence"/>
</dbReference>
<accession>A0A183ICJ5</accession>
<sequence length="157" mass="17465">MRRNTSRVSSQVDHSISAVWLTLSLTRFVCQVTLLIQLIQKCDATLLHKSTSNCSLAAVAVLERKLSTNVDELISAGPIITGMFQICNFFLLWNRLTAIIMNGLKPAFDGLNVSTVIIRRSHGHDSCDRYQSKLSDLTSHKVSRVKSYRTGQDGAEI</sequence>
<gene>
    <name evidence="2" type="ORF">SBAD_LOCUS1339</name>
</gene>
<protein>
    <submittedName>
        <fullName evidence="4">Secreted protein</fullName>
    </submittedName>
</protein>
<reference evidence="4" key="1">
    <citation type="submission" date="2016-06" db="UniProtKB">
        <authorList>
            <consortium name="WormBaseParasite"/>
        </authorList>
    </citation>
    <scope>IDENTIFICATION</scope>
</reference>
<keyword evidence="1" id="KW-1133">Transmembrane helix</keyword>
<feature type="transmembrane region" description="Helical" evidence="1">
    <location>
        <begin position="73"/>
        <end position="93"/>
    </location>
</feature>
<dbReference type="WBParaSite" id="SBAD_0000139601-mRNA-1">
    <property type="protein sequence ID" value="SBAD_0000139601-mRNA-1"/>
    <property type="gene ID" value="SBAD_0000139601"/>
</dbReference>
<keyword evidence="3" id="KW-1185">Reference proteome</keyword>
<dbReference type="EMBL" id="UZAM01006795">
    <property type="protein sequence ID" value="VDO94044.1"/>
    <property type="molecule type" value="Genomic_DNA"/>
</dbReference>
<evidence type="ECO:0000313" key="3">
    <source>
        <dbReference type="Proteomes" id="UP000270296"/>
    </source>
</evidence>
<proteinExistence type="predicted"/>
<evidence type="ECO:0000313" key="2">
    <source>
        <dbReference type="EMBL" id="VDO94044.1"/>
    </source>
</evidence>
<organism evidence="4">
    <name type="scientific">Soboliphyme baturini</name>
    <dbReference type="NCBI Taxonomy" id="241478"/>
    <lineage>
        <taxon>Eukaryota</taxon>
        <taxon>Metazoa</taxon>
        <taxon>Ecdysozoa</taxon>
        <taxon>Nematoda</taxon>
        <taxon>Enoplea</taxon>
        <taxon>Dorylaimia</taxon>
        <taxon>Dioctophymatida</taxon>
        <taxon>Dioctophymatoidea</taxon>
        <taxon>Soboliphymatidae</taxon>
        <taxon>Soboliphyme</taxon>
    </lineage>
</organism>
<dbReference type="AlphaFoldDB" id="A0A183ICJ5"/>
<evidence type="ECO:0000313" key="4">
    <source>
        <dbReference type="WBParaSite" id="SBAD_0000139601-mRNA-1"/>
    </source>
</evidence>
<name>A0A183ICJ5_9BILA</name>
<keyword evidence="1" id="KW-0472">Membrane</keyword>
<reference evidence="2 3" key="2">
    <citation type="submission" date="2018-11" db="EMBL/GenBank/DDBJ databases">
        <authorList>
            <consortium name="Pathogen Informatics"/>
        </authorList>
    </citation>
    <scope>NUCLEOTIDE SEQUENCE [LARGE SCALE GENOMIC DNA]</scope>
</reference>
<keyword evidence="1" id="KW-0812">Transmembrane</keyword>